<dbReference type="EnsemblPlants" id="OB02G20780.1">
    <property type="protein sequence ID" value="OB02G20780.1"/>
    <property type="gene ID" value="OB02G20780"/>
</dbReference>
<dbReference type="Gramene" id="OB02G20780.1">
    <property type="protein sequence ID" value="OB02G20780.1"/>
    <property type="gene ID" value="OB02G20780"/>
</dbReference>
<sequence length="124" mass="13217">MTSSLAMMVIALLLVSGAGAGNRCSGGDRRVGPDQRRAGGQLLPAGVQLRAGDADRCWCAGRRSWRWWRPEELALVEVVAGSVQAAGAGNNYRLLLRAADVRRGAVRSVWGVPRSTSFKRVAGN</sequence>
<protein>
    <recommendedName>
        <fullName evidence="4">Cysteine proteinase inhibitor</fullName>
    </recommendedName>
</protein>
<feature type="chain" id="PRO_5003773334" description="Cysteine proteinase inhibitor" evidence="1">
    <location>
        <begin position="21"/>
        <end position="124"/>
    </location>
</feature>
<dbReference type="Proteomes" id="UP000006038">
    <property type="component" value="Unassembled WGS sequence"/>
</dbReference>
<keyword evidence="3" id="KW-1185">Reference proteome</keyword>
<organism evidence="2">
    <name type="scientific">Oryza brachyantha</name>
    <name type="common">malo sina</name>
    <dbReference type="NCBI Taxonomy" id="4533"/>
    <lineage>
        <taxon>Eukaryota</taxon>
        <taxon>Viridiplantae</taxon>
        <taxon>Streptophyta</taxon>
        <taxon>Embryophyta</taxon>
        <taxon>Tracheophyta</taxon>
        <taxon>Spermatophyta</taxon>
        <taxon>Magnoliopsida</taxon>
        <taxon>Liliopsida</taxon>
        <taxon>Poales</taxon>
        <taxon>Poaceae</taxon>
        <taxon>BOP clade</taxon>
        <taxon>Oryzoideae</taxon>
        <taxon>Oryzeae</taxon>
        <taxon>Oryzinae</taxon>
        <taxon>Oryza</taxon>
    </lineage>
</organism>
<evidence type="ECO:0008006" key="4">
    <source>
        <dbReference type="Google" id="ProtNLM"/>
    </source>
</evidence>
<evidence type="ECO:0000313" key="2">
    <source>
        <dbReference type="EnsemblPlants" id="OB02G20780.1"/>
    </source>
</evidence>
<dbReference type="HOGENOM" id="CLU_113093_3_1_1"/>
<reference evidence="2" key="1">
    <citation type="submission" date="2013-04" db="UniProtKB">
        <authorList>
            <consortium name="EnsemblPlants"/>
        </authorList>
    </citation>
    <scope>IDENTIFICATION</scope>
</reference>
<evidence type="ECO:0000256" key="1">
    <source>
        <dbReference type="SAM" id="SignalP"/>
    </source>
</evidence>
<accession>J3LBR1</accession>
<name>J3LBR1_ORYBR</name>
<dbReference type="AlphaFoldDB" id="J3LBR1"/>
<feature type="signal peptide" evidence="1">
    <location>
        <begin position="1"/>
        <end position="20"/>
    </location>
</feature>
<keyword evidence="1" id="KW-0732">Signal</keyword>
<evidence type="ECO:0000313" key="3">
    <source>
        <dbReference type="Proteomes" id="UP000006038"/>
    </source>
</evidence>
<proteinExistence type="predicted"/>